<reference evidence="2" key="2">
    <citation type="submission" date="2020-11" db="EMBL/GenBank/DDBJ databases">
        <authorList>
            <person name="McCartney M.A."/>
            <person name="Auch B."/>
            <person name="Kono T."/>
            <person name="Mallez S."/>
            <person name="Becker A."/>
            <person name="Gohl D.M."/>
            <person name="Silverstein K.A.T."/>
            <person name="Koren S."/>
            <person name="Bechman K.B."/>
            <person name="Herman A."/>
            <person name="Abrahante J.E."/>
            <person name="Garbe J."/>
        </authorList>
    </citation>
    <scope>NUCLEOTIDE SEQUENCE</scope>
    <source>
        <strain evidence="2">Duluth1</strain>
        <tissue evidence="2">Whole animal</tissue>
    </source>
</reference>
<dbReference type="Proteomes" id="UP000828390">
    <property type="component" value="Unassembled WGS sequence"/>
</dbReference>
<name>A0A9D4RU18_DREPO</name>
<keyword evidence="3" id="KW-1185">Reference proteome</keyword>
<accession>A0A9D4RU18</accession>
<evidence type="ECO:0000256" key="1">
    <source>
        <dbReference type="SAM" id="MobiDB-lite"/>
    </source>
</evidence>
<dbReference type="AlphaFoldDB" id="A0A9D4RU18"/>
<proteinExistence type="predicted"/>
<organism evidence="2 3">
    <name type="scientific">Dreissena polymorpha</name>
    <name type="common">Zebra mussel</name>
    <name type="synonym">Mytilus polymorpha</name>
    <dbReference type="NCBI Taxonomy" id="45954"/>
    <lineage>
        <taxon>Eukaryota</taxon>
        <taxon>Metazoa</taxon>
        <taxon>Spiralia</taxon>
        <taxon>Lophotrochozoa</taxon>
        <taxon>Mollusca</taxon>
        <taxon>Bivalvia</taxon>
        <taxon>Autobranchia</taxon>
        <taxon>Heteroconchia</taxon>
        <taxon>Euheterodonta</taxon>
        <taxon>Imparidentia</taxon>
        <taxon>Neoheterodontei</taxon>
        <taxon>Myida</taxon>
        <taxon>Dreissenoidea</taxon>
        <taxon>Dreissenidae</taxon>
        <taxon>Dreissena</taxon>
    </lineage>
</organism>
<gene>
    <name evidence="2" type="ORF">DPMN_005598</name>
</gene>
<reference evidence="2" key="1">
    <citation type="journal article" date="2019" name="bioRxiv">
        <title>The Genome of the Zebra Mussel, Dreissena polymorpha: A Resource for Invasive Species Research.</title>
        <authorList>
            <person name="McCartney M.A."/>
            <person name="Auch B."/>
            <person name="Kono T."/>
            <person name="Mallez S."/>
            <person name="Zhang Y."/>
            <person name="Obille A."/>
            <person name="Becker A."/>
            <person name="Abrahante J.E."/>
            <person name="Garbe J."/>
            <person name="Badalamenti J.P."/>
            <person name="Herman A."/>
            <person name="Mangelson H."/>
            <person name="Liachko I."/>
            <person name="Sullivan S."/>
            <person name="Sone E.D."/>
            <person name="Koren S."/>
            <person name="Silverstein K.A.T."/>
            <person name="Beckman K.B."/>
            <person name="Gohl D.M."/>
        </authorList>
    </citation>
    <scope>NUCLEOTIDE SEQUENCE</scope>
    <source>
        <strain evidence="2">Duluth1</strain>
        <tissue evidence="2">Whole animal</tissue>
    </source>
</reference>
<feature type="compositionally biased region" description="Basic residues" evidence="1">
    <location>
        <begin position="34"/>
        <end position="48"/>
    </location>
</feature>
<protein>
    <submittedName>
        <fullName evidence="2">Uncharacterized protein</fullName>
    </submittedName>
</protein>
<dbReference type="EMBL" id="JAIWYP010000001">
    <property type="protein sequence ID" value="KAH3881671.1"/>
    <property type="molecule type" value="Genomic_DNA"/>
</dbReference>
<evidence type="ECO:0000313" key="3">
    <source>
        <dbReference type="Proteomes" id="UP000828390"/>
    </source>
</evidence>
<sequence length="56" mass="6923">MDLCDKKRELMYEKYASMDCMENYQKANGELKKKMPRKNGLKNNYHHRQRDDLRQQ</sequence>
<feature type="region of interest" description="Disordered" evidence="1">
    <location>
        <begin position="29"/>
        <end position="56"/>
    </location>
</feature>
<comment type="caution">
    <text evidence="2">The sequence shown here is derived from an EMBL/GenBank/DDBJ whole genome shotgun (WGS) entry which is preliminary data.</text>
</comment>
<evidence type="ECO:0000313" key="2">
    <source>
        <dbReference type="EMBL" id="KAH3881671.1"/>
    </source>
</evidence>